<dbReference type="GO" id="GO:0015930">
    <property type="term" value="F:glutamate synthase activity"/>
    <property type="evidence" value="ECO:0007669"/>
    <property type="project" value="InterPro"/>
</dbReference>
<dbReference type="InterPro" id="IPR051394">
    <property type="entry name" value="Glutamate_Synthase"/>
</dbReference>
<protein>
    <recommendedName>
        <fullName evidence="2">Glutamate synthase domain-containing protein</fullName>
    </recommendedName>
</protein>
<reference evidence="3" key="1">
    <citation type="submission" date="2007-07" db="EMBL/GenBank/DDBJ databases">
        <title>PCAP assembly of the Caenorhabditis remanei genome.</title>
        <authorList>
            <consortium name="The Caenorhabditis remanei Sequencing Consortium"/>
            <person name="Wilson R.K."/>
        </authorList>
    </citation>
    <scope>NUCLEOTIDE SEQUENCE [LARGE SCALE GENOMIC DNA]</scope>
    <source>
        <strain evidence="3">PB4641</strain>
    </source>
</reference>
<dbReference type="InterPro" id="IPR002932">
    <property type="entry name" value="Glu_synthdom"/>
</dbReference>
<dbReference type="Pfam" id="PF01645">
    <property type="entry name" value="Glu_synthase"/>
    <property type="match status" value="1"/>
</dbReference>
<name>E3MJI7_CAERE</name>
<dbReference type="OrthoDB" id="4327079at2759"/>
<evidence type="ECO:0000313" key="4">
    <source>
        <dbReference type="Proteomes" id="UP000008281"/>
    </source>
</evidence>
<dbReference type="EMBL" id="DS268450">
    <property type="protein sequence ID" value="EFP03589.1"/>
    <property type="molecule type" value="Genomic_DNA"/>
</dbReference>
<comment type="similarity">
    <text evidence="1">Belongs to the glutamate synthase family.</text>
</comment>
<dbReference type="PANTHER" id="PTHR43100">
    <property type="entry name" value="GLUTAMATE SYNTHASE [NADPH] SMALL CHAIN"/>
    <property type="match status" value="1"/>
</dbReference>
<gene>
    <name evidence="3" type="ORF">CRE_19140</name>
</gene>
<dbReference type="SUPFAM" id="SSF51905">
    <property type="entry name" value="FAD/NAD(P)-binding domain"/>
    <property type="match status" value="1"/>
</dbReference>
<dbReference type="AlphaFoldDB" id="E3MJI7"/>
<dbReference type="Gene3D" id="3.20.20.70">
    <property type="entry name" value="Aldolase class I"/>
    <property type="match status" value="1"/>
</dbReference>
<dbReference type="SUPFAM" id="SSF51395">
    <property type="entry name" value="FMN-linked oxidoreductases"/>
    <property type="match status" value="1"/>
</dbReference>
<evidence type="ECO:0000313" key="3">
    <source>
        <dbReference type="EMBL" id="EFP03589.1"/>
    </source>
</evidence>
<dbReference type="InParanoid" id="E3MJI7"/>
<evidence type="ECO:0000256" key="1">
    <source>
        <dbReference type="ARBA" id="ARBA00009716"/>
    </source>
</evidence>
<dbReference type="HOGENOM" id="CLU_630444_0_0_1"/>
<organism evidence="4">
    <name type="scientific">Caenorhabditis remanei</name>
    <name type="common">Caenorhabditis vulgaris</name>
    <dbReference type="NCBI Taxonomy" id="31234"/>
    <lineage>
        <taxon>Eukaryota</taxon>
        <taxon>Metazoa</taxon>
        <taxon>Ecdysozoa</taxon>
        <taxon>Nematoda</taxon>
        <taxon>Chromadorea</taxon>
        <taxon>Rhabditida</taxon>
        <taxon>Rhabditina</taxon>
        <taxon>Rhabditomorpha</taxon>
        <taxon>Rhabditoidea</taxon>
        <taxon>Rhabditidae</taxon>
        <taxon>Peloderinae</taxon>
        <taxon>Caenorhabditis</taxon>
    </lineage>
</organism>
<keyword evidence="4" id="KW-1185">Reference proteome</keyword>
<dbReference type="GO" id="GO:0006537">
    <property type="term" value="P:glutamate biosynthetic process"/>
    <property type="evidence" value="ECO:0007669"/>
    <property type="project" value="InterPro"/>
</dbReference>
<dbReference type="InterPro" id="IPR013785">
    <property type="entry name" value="Aldolase_TIM"/>
</dbReference>
<accession>E3MJI7</accession>
<dbReference type="InterPro" id="IPR036188">
    <property type="entry name" value="FAD/NAD-bd_sf"/>
</dbReference>
<proteinExistence type="inferred from homology"/>
<dbReference type="PANTHER" id="PTHR43100:SF1">
    <property type="entry name" value="GLUTAMATE SYNTHASE [NADPH] SMALL CHAIN"/>
    <property type="match status" value="1"/>
</dbReference>
<sequence>MAAMCPVLVIKKNFAELIKAVSRYGLRLVVVGRSTAVDSNNEYIPLLQQLHSQRSWRISRFLSYLPASFFYFSAHLRSEVCLPCGMSGVGIIAAGVAKGNADHITVSGHAGGTGASSWTGIKHTGLPWELGVAEATHQVLTMNNLRSRVVLQADGQIRTGRNVLIAALLPSDEFGMSTAPLIVLGCTMMRKCHFNTCPVGVVTQDPILRVKFEGKPKHVVHYMFMVFEDSPSLVSRSCTKPENGHNKIFDNEIITNLLSVSESQRRSQRDMETFLAKRVSDYVGKCISGGKIVVFPRKRLIQVGGKLHHWKRRFVRSYIWKRLKLVEKTETIRTIECDLCILAMKFVGPEKTVFEELNLKTEPRSNILTPTDKYDSEIAKVFAAGDCRRGTICRCVGYPRRRQAARQVDEHLMGKTTLCGPGGIVSAPIQQKNAV</sequence>
<dbReference type="Proteomes" id="UP000008281">
    <property type="component" value="Unassembled WGS sequence"/>
</dbReference>
<feature type="domain" description="Glutamate synthase" evidence="2">
    <location>
        <begin position="87"/>
        <end position="234"/>
    </location>
</feature>
<dbReference type="Gene3D" id="3.50.50.60">
    <property type="entry name" value="FAD/NAD(P)-binding domain"/>
    <property type="match status" value="2"/>
</dbReference>
<evidence type="ECO:0000259" key="2">
    <source>
        <dbReference type="Pfam" id="PF01645"/>
    </source>
</evidence>
<dbReference type="STRING" id="31234.E3MJI7"/>
<dbReference type="eggNOG" id="KOG0399">
    <property type="taxonomic scope" value="Eukaryota"/>
</dbReference>